<dbReference type="AlphaFoldDB" id="E1ZY34"/>
<evidence type="ECO:0000256" key="1">
    <source>
        <dbReference type="SAM" id="MobiDB-lite"/>
    </source>
</evidence>
<protein>
    <submittedName>
        <fullName evidence="2">Uncharacterized protein</fullName>
    </submittedName>
</protein>
<reference evidence="2 3" key="1">
    <citation type="journal article" date="2010" name="Science">
        <title>Genomic comparison of the ants Camponotus floridanus and Harpegnathos saltator.</title>
        <authorList>
            <person name="Bonasio R."/>
            <person name="Zhang G."/>
            <person name="Ye C."/>
            <person name="Mutti N.S."/>
            <person name="Fang X."/>
            <person name="Qin N."/>
            <person name="Donahue G."/>
            <person name="Yang P."/>
            <person name="Li Q."/>
            <person name="Li C."/>
            <person name="Zhang P."/>
            <person name="Huang Z."/>
            <person name="Berger S.L."/>
            <person name="Reinberg D."/>
            <person name="Wang J."/>
            <person name="Liebig J."/>
        </authorList>
    </citation>
    <scope>NUCLEOTIDE SEQUENCE [LARGE SCALE GENOMIC DNA]</scope>
    <source>
        <strain evidence="3">C129</strain>
    </source>
</reference>
<name>E1ZY34_CAMFO</name>
<sequence>MQGSSVPRTIERGRKVDAGRKKVRGRQRRDGGIGELPANGSIKFMGALRWFQTPWLAGSKYKGCLAWESRAPTIISPFHRDRHVLPSSSTSCLRGSPRSFIARRSLQLQWKPA</sequence>
<evidence type="ECO:0000313" key="3">
    <source>
        <dbReference type="Proteomes" id="UP000000311"/>
    </source>
</evidence>
<proteinExistence type="predicted"/>
<dbReference type="InParanoid" id="E1ZY34"/>
<keyword evidence="3" id="KW-1185">Reference proteome</keyword>
<dbReference type="Proteomes" id="UP000000311">
    <property type="component" value="Unassembled WGS sequence"/>
</dbReference>
<gene>
    <name evidence="2" type="ORF">EAG_09986</name>
</gene>
<organism evidence="3">
    <name type="scientific">Camponotus floridanus</name>
    <name type="common">Florida carpenter ant</name>
    <dbReference type="NCBI Taxonomy" id="104421"/>
    <lineage>
        <taxon>Eukaryota</taxon>
        <taxon>Metazoa</taxon>
        <taxon>Ecdysozoa</taxon>
        <taxon>Arthropoda</taxon>
        <taxon>Hexapoda</taxon>
        <taxon>Insecta</taxon>
        <taxon>Pterygota</taxon>
        <taxon>Neoptera</taxon>
        <taxon>Endopterygota</taxon>
        <taxon>Hymenoptera</taxon>
        <taxon>Apocrita</taxon>
        <taxon>Aculeata</taxon>
        <taxon>Formicoidea</taxon>
        <taxon>Formicidae</taxon>
        <taxon>Formicinae</taxon>
        <taxon>Camponotus</taxon>
    </lineage>
</organism>
<feature type="region of interest" description="Disordered" evidence="1">
    <location>
        <begin position="1"/>
        <end position="36"/>
    </location>
</feature>
<accession>E1ZY34</accession>
<dbReference type="EMBL" id="GL435171">
    <property type="protein sequence ID" value="EFN73883.1"/>
    <property type="molecule type" value="Genomic_DNA"/>
</dbReference>
<evidence type="ECO:0000313" key="2">
    <source>
        <dbReference type="EMBL" id="EFN73883.1"/>
    </source>
</evidence>
<feature type="compositionally biased region" description="Basic and acidic residues" evidence="1">
    <location>
        <begin position="9"/>
        <end position="20"/>
    </location>
</feature>